<name>A0ABN2SPP7_9MICO</name>
<evidence type="ECO:0000313" key="2">
    <source>
        <dbReference type="EMBL" id="GAA1990197.1"/>
    </source>
</evidence>
<feature type="transmembrane region" description="Helical" evidence="1">
    <location>
        <begin position="25"/>
        <end position="46"/>
    </location>
</feature>
<comment type="caution">
    <text evidence="2">The sequence shown here is derived from an EMBL/GenBank/DDBJ whole genome shotgun (WGS) entry which is preliminary data.</text>
</comment>
<dbReference type="Pfam" id="PF14017">
    <property type="entry name" value="DUF4233"/>
    <property type="match status" value="1"/>
</dbReference>
<sequence length="146" mass="15488">MERVTEPVPTPPAGRQRRARGAAESLATIVLGFESIVVFLGGLAIYGLHVLPESIPDWWGIVAGVVLAVLMVLTTLVVRYPWGIWLGWVLQAIVALGGFLVPGLALVALLFGGMYGYATIKGGALDRRNAERAAEPPNEPGMVNGD</sequence>
<feature type="transmembrane region" description="Helical" evidence="1">
    <location>
        <begin position="85"/>
        <end position="111"/>
    </location>
</feature>
<dbReference type="RefSeq" id="WP_344063140.1">
    <property type="nucleotide sequence ID" value="NZ_BAAAOH010000001.1"/>
</dbReference>
<protein>
    <recommendedName>
        <fullName evidence="4">Allophanate hydrolase</fullName>
    </recommendedName>
</protein>
<keyword evidence="1" id="KW-0812">Transmembrane</keyword>
<feature type="transmembrane region" description="Helical" evidence="1">
    <location>
        <begin position="58"/>
        <end position="78"/>
    </location>
</feature>
<evidence type="ECO:0008006" key="4">
    <source>
        <dbReference type="Google" id="ProtNLM"/>
    </source>
</evidence>
<organism evidence="2 3">
    <name type="scientific">Microbacterium pumilum</name>
    <dbReference type="NCBI Taxonomy" id="344165"/>
    <lineage>
        <taxon>Bacteria</taxon>
        <taxon>Bacillati</taxon>
        <taxon>Actinomycetota</taxon>
        <taxon>Actinomycetes</taxon>
        <taxon>Micrococcales</taxon>
        <taxon>Microbacteriaceae</taxon>
        <taxon>Microbacterium</taxon>
    </lineage>
</organism>
<keyword evidence="1" id="KW-1133">Transmembrane helix</keyword>
<accession>A0ABN2SPP7</accession>
<evidence type="ECO:0000313" key="3">
    <source>
        <dbReference type="Proteomes" id="UP001500326"/>
    </source>
</evidence>
<dbReference type="Proteomes" id="UP001500326">
    <property type="component" value="Unassembled WGS sequence"/>
</dbReference>
<dbReference type="EMBL" id="BAAAOH010000001">
    <property type="protein sequence ID" value="GAA1990197.1"/>
    <property type="molecule type" value="Genomic_DNA"/>
</dbReference>
<gene>
    <name evidence="2" type="ORF">GCM10009777_26880</name>
</gene>
<keyword evidence="1" id="KW-0472">Membrane</keyword>
<evidence type="ECO:0000256" key="1">
    <source>
        <dbReference type="SAM" id="Phobius"/>
    </source>
</evidence>
<proteinExistence type="predicted"/>
<reference evidence="2 3" key="1">
    <citation type="journal article" date="2019" name="Int. J. Syst. Evol. Microbiol.">
        <title>The Global Catalogue of Microorganisms (GCM) 10K type strain sequencing project: providing services to taxonomists for standard genome sequencing and annotation.</title>
        <authorList>
            <consortium name="The Broad Institute Genomics Platform"/>
            <consortium name="The Broad Institute Genome Sequencing Center for Infectious Disease"/>
            <person name="Wu L."/>
            <person name="Ma J."/>
        </authorList>
    </citation>
    <scope>NUCLEOTIDE SEQUENCE [LARGE SCALE GENOMIC DNA]</scope>
    <source>
        <strain evidence="2 3">JCM 14902</strain>
    </source>
</reference>
<dbReference type="InterPro" id="IPR025327">
    <property type="entry name" value="DUF4233"/>
</dbReference>
<keyword evidence="3" id="KW-1185">Reference proteome</keyword>